<reference evidence="10 11" key="1">
    <citation type="submission" date="2023-05" db="EMBL/GenBank/DDBJ databases">
        <title>A 100% complete, gapless, phased diploid assembly of the Scenedesmus obliquus UTEX 3031 genome.</title>
        <authorList>
            <person name="Biondi T.C."/>
            <person name="Hanschen E.R."/>
            <person name="Kwon T."/>
            <person name="Eng W."/>
            <person name="Kruse C.P.S."/>
            <person name="Koehler S.I."/>
            <person name="Kunde Y."/>
            <person name="Gleasner C.D."/>
            <person name="You Mak K.T."/>
            <person name="Polle J."/>
            <person name="Hovde B.T."/>
            <person name="Starkenburg S.R."/>
        </authorList>
    </citation>
    <scope>NUCLEOTIDE SEQUENCE [LARGE SCALE GENOMIC DNA]</scope>
    <source>
        <strain evidence="10 11">DOE0152z</strain>
    </source>
</reference>
<keyword evidence="6" id="KW-0249">Electron transport</keyword>
<keyword evidence="7" id="KW-0496">Mitochondrion</keyword>
<evidence type="ECO:0000256" key="8">
    <source>
        <dbReference type="ARBA" id="ARBA00023136"/>
    </source>
</evidence>
<keyword evidence="8" id="KW-0472">Membrane</keyword>
<gene>
    <name evidence="10" type="ORF">OEZ85_011435</name>
</gene>
<name>A0ABY8TSK4_TETOB</name>
<feature type="region of interest" description="Disordered" evidence="9">
    <location>
        <begin position="470"/>
        <end position="494"/>
    </location>
</feature>
<comment type="subcellular location">
    <subcellularLocation>
        <location evidence="1">Mitochondrion inner membrane</location>
        <topology evidence="1">Peripheral membrane protein</topology>
        <orientation evidence="1">Matrix side</orientation>
    </subcellularLocation>
</comment>
<dbReference type="EMBL" id="CP126210">
    <property type="protein sequence ID" value="WIA11312.1"/>
    <property type="molecule type" value="Genomic_DNA"/>
</dbReference>
<accession>A0ABY8TSK4</accession>
<protein>
    <recommendedName>
        <fullName evidence="12">NADH dehydrogenase [ubiquinone] 1 alpha subcomplex subunit 6</fullName>
    </recommendedName>
</protein>
<keyword evidence="5" id="KW-0999">Mitochondrion inner membrane</keyword>
<evidence type="ECO:0000313" key="10">
    <source>
        <dbReference type="EMBL" id="WIA11312.1"/>
    </source>
</evidence>
<evidence type="ECO:0000256" key="9">
    <source>
        <dbReference type="SAM" id="MobiDB-lite"/>
    </source>
</evidence>
<evidence type="ECO:0000313" key="11">
    <source>
        <dbReference type="Proteomes" id="UP001244341"/>
    </source>
</evidence>
<dbReference type="CDD" id="cd20266">
    <property type="entry name" value="Complex1_LYR_NDUFA6_LYRM6"/>
    <property type="match status" value="1"/>
</dbReference>
<evidence type="ECO:0008006" key="12">
    <source>
        <dbReference type="Google" id="ProtNLM"/>
    </source>
</evidence>
<comment type="similarity">
    <text evidence="2">Belongs to the complex I LYR family.</text>
</comment>
<feature type="compositionally biased region" description="Polar residues" evidence="9">
    <location>
        <begin position="485"/>
        <end position="494"/>
    </location>
</feature>
<evidence type="ECO:0000256" key="5">
    <source>
        <dbReference type="ARBA" id="ARBA00022792"/>
    </source>
</evidence>
<keyword evidence="11" id="KW-1185">Reference proteome</keyword>
<sequence>MASRLAQVAAEATARPGLFGGKARAFYLEVCRCVPFIHKAMRLEELVSVREIRAVIKERFLEFKDVTDPRVIDMLIFKGREELEVYLTLHKQRHHAISEYLDPILSKKMAFPKPPSSNSAFLDQFLSGNYISPTANFSTTELSNIVAIWRSVAEDFAMFDVDVTTLDAGLVPAQSIRCVIGGSSSDWTGTVSGGVSMVTSFAWRSELNETYTNYVFPAQLGNGDPFLVWSAVSHETDYYDGQYNNYYWAPIMGSNAYRATFSTWDNGKAYPCASTNGGTPQDDLQVMQAIGGLTYVARNATSIATAMPLELTNGTLGSMAGNATGLVARGNALEFYAINVPYAAAVSVAARPTAGCCNNTLRANLDIVLRLYNSSGSEAASANSVPAANGPPSYTSFSATLSTSVNPGMFYLSDITQPFTQPVTKPIIFRNTQPQPQPITEPVTKTITQPITQYITQPINQPVTQPITYRNTQPQPQPQPITKPFTKSITQPIA</sequence>
<dbReference type="Proteomes" id="UP001244341">
    <property type="component" value="Chromosome 3b"/>
</dbReference>
<organism evidence="10 11">
    <name type="scientific">Tetradesmus obliquus</name>
    <name type="common">Green alga</name>
    <name type="synonym">Acutodesmus obliquus</name>
    <dbReference type="NCBI Taxonomy" id="3088"/>
    <lineage>
        <taxon>Eukaryota</taxon>
        <taxon>Viridiplantae</taxon>
        <taxon>Chlorophyta</taxon>
        <taxon>core chlorophytes</taxon>
        <taxon>Chlorophyceae</taxon>
        <taxon>CS clade</taxon>
        <taxon>Sphaeropleales</taxon>
        <taxon>Scenedesmaceae</taxon>
        <taxon>Tetradesmus</taxon>
    </lineage>
</organism>
<evidence type="ECO:0000256" key="3">
    <source>
        <dbReference type="ARBA" id="ARBA00022448"/>
    </source>
</evidence>
<evidence type="ECO:0000256" key="7">
    <source>
        <dbReference type="ARBA" id="ARBA00023128"/>
    </source>
</evidence>
<evidence type="ECO:0000256" key="4">
    <source>
        <dbReference type="ARBA" id="ARBA00022660"/>
    </source>
</evidence>
<dbReference type="InterPro" id="IPR016488">
    <property type="entry name" value="NADH_Ub_cplx-1_asu_su-6"/>
</dbReference>
<evidence type="ECO:0000256" key="6">
    <source>
        <dbReference type="ARBA" id="ARBA00022982"/>
    </source>
</evidence>
<dbReference type="InterPro" id="IPR045299">
    <property type="entry name" value="Complex1_LYR_NDUFA6_LYRM6"/>
</dbReference>
<keyword evidence="4" id="KW-0679">Respiratory chain</keyword>
<evidence type="ECO:0000256" key="1">
    <source>
        <dbReference type="ARBA" id="ARBA00004443"/>
    </source>
</evidence>
<dbReference type="PANTHER" id="PTHR12964">
    <property type="entry name" value="NADH-UBIQUINONE OXIDOREDUCTASE B14 SUBUNIT"/>
    <property type="match status" value="1"/>
</dbReference>
<proteinExistence type="inferred from homology"/>
<evidence type="ECO:0000256" key="2">
    <source>
        <dbReference type="ARBA" id="ARBA00009508"/>
    </source>
</evidence>
<dbReference type="PANTHER" id="PTHR12964:SF0">
    <property type="entry name" value="NADH DEHYDROGENASE [UBIQUINONE] 1 ALPHA SUBCOMPLEX SUBUNIT 6"/>
    <property type="match status" value="1"/>
</dbReference>
<keyword evidence="3" id="KW-0813">Transport</keyword>